<dbReference type="InterPro" id="IPR027434">
    <property type="entry name" value="Homing_endonucl"/>
</dbReference>
<dbReference type="PANTHER" id="PTHR36181:SF2">
    <property type="entry name" value="INTRON-ENCODED ENDONUCLEASE AI3-RELATED"/>
    <property type="match status" value="1"/>
</dbReference>
<comment type="caution">
    <text evidence="2">The sequence shown here is derived from an EMBL/GenBank/DDBJ whole genome shotgun (WGS) entry which is preliminary data.</text>
</comment>
<name>A0A1F4V6W5_UNCKA</name>
<dbReference type="SUPFAM" id="SSF55608">
    <property type="entry name" value="Homing endonucleases"/>
    <property type="match status" value="1"/>
</dbReference>
<sequence length="202" mass="23253">MFSENVTSADNQQERLDKDKLGYFLAGFVEGEGSFNVSLRKKNDYKLQWQVVLSFNVSQKDLTLLHLLKKKLDCGIIKVRKRDLVYSLDITKPKDVIEKVIPYFKTYHFISSSKKRNFSIFCEIAQMIKENKHLDVEGLKEIVQLREILNEGKGRKRKHSISDVFPSQESSQTIRQTSNILGEDIVASAWRHAVTNSEGNLS</sequence>
<dbReference type="InterPro" id="IPR051289">
    <property type="entry name" value="LAGLIDADG_Endonuclease"/>
</dbReference>
<evidence type="ECO:0000313" key="2">
    <source>
        <dbReference type="EMBL" id="OGC52942.1"/>
    </source>
</evidence>
<dbReference type="EMBL" id="MEVD01000018">
    <property type="protein sequence ID" value="OGC52942.1"/>
    <property type="molecule type" value="Genomic_DNA"/>
</dbReference>
<proteinExistence type="predicted"/>
<dbReference type="GO" id="GO:0004519">
    <property type="term" value="F:endonuclease activity"/>
    <property type="evidence" value="ECO:0007669"/>
    <property type="project" value="InterPro"/>
</dbReference>
<dbReference type="Proteomes" id="UP000178127">
    <property type="component" value="Unassembled WGS sequence"/>
</dbReference>
<protein>
    <recommendedName>
        <fullName evidence="1">Homing endonuclease LAGLIDADG domain-containing protein</fullName>
    </recommendedName>
</protein>
<evidence type="ECO:0000259" key="1">
    <source>
        <dbReference type="Pfam" id="PF00961"/>
    </source>
</evidence>
<dbReference type="PANTHER" id="PTHR36181">
    <property type="entry name" value="INTRON-ENCODED ENDONUCLEASE AI3-RELATED"/>
    <property type="match status" value="1"/>
</dbReference>
<gene>
    <name evidence="2" type="ORF">A3D91_03260</name>
</gene>
<organism evidence="2 3">
    <name type="scientific">candidate division WWE3 bacterium RIFCSPHIGHO2_02_FULL_38_14</name>
    <dbReference type="NCBI Taxonomy" id="1802620"/>
    <lineage>
        <taxon>Bacteria</taxon>
        <taxon>Katanobacteria</taxon>
    </lineage>
</organism>
<feature type="domain" description="Homing endonuclease LAGLIDADG" evidence="1">
    <location>
        <begin position="25"/>
        <end position="124"/>
    </location>
</feature>
<dbReference type="InterPro" id="IPR004860">
    <property type="entry name" value="LAGLIDADG_dom"/>
</dbReference>
<evidence type="ECO:0000313" key="3">
    <source>
        <dbReference type="Proteomes" id="UP000178127"/>
    </source>
</evidence>
<dbReference type="Pfam" id="PF00961">
    <property type="entry name" value="LAGLIDADG_1"/>
    <property type="match status" value="1"/>
</dbReference>
<accession>A0A1F4V6W5</accession>
<reference evidence="2 3" key="1">
    <citation type="journal article" date="2016" name="Nat. Commun.">
        <title>Thousands of microbial genomes shed light on interconnected biogeochemical processes in an aquifer system.</title>
        <authorList>
            <person name="Anantharaman K."/>
            <person name="Brown C.T."/>
            <person name="Hug L.A."/>
            <person name="Sharon I."/>
            <person name="Castelle C.J."/>
            <person name="Probst A.J."/>
            <person name="Thomas B.C."/>
            <person name="Singh A."/>
            <person name="Wilkins M.J."/>
            <person name="Karaoz U."/>
            <person name="Brodie E.L."/>
            <person name="Williams K.H."/>
            <person name="Hubbard S.S."/>
            <person name="Banfield J.F."/>
        </authorList>
    </citation>
    <scope>NUCLEOTIDE SEQUENCE [LARGE SCALE GENOMIC DNA]</scope>
</reference>
<dbReference type="AlphaFoldDB" id="A0A1F4V6W5"/>
<dbReference type="Gene3D" id="3.10.28.10">
    <property type="entry name" value="Homing endonucleases"/>
    <property type="match status" value="1"/>
</dbReference>